<keyword evidence="4" id="KW-0472">Membrane</keyword>
<evidence type="ECO:0000256" key="5">
    <source>
        <dbReference type="ARBA" id="ARBA00023315"/>
    </source>
</evidence>
<dbReference type="InterPro" id="IPR002123">
    <property type="entry name" value="Plipid/glycerol_acylTrfase"/>
</dbReference>
<sequence length="636" mass="73251">MATQKENLDDFLAPRRSQGELWWSLRTREGIPEYKYANKITSEGIKKQVLNSPRIENEIKEMCVATGQDEGELLKETKAMLDEMGHTSSMGSVRFLAYVLPKVFKSIFRNIYVNTDGIEKIRKTVKDTPVVFLPTHRSYIDFIIMSYICFHYDLPMPCIAAGQDFMFMKFVGKLLRNCGAFYMRRSFGKDRLYWAVFTEYVQLLIRHGDYPVEFFLEGTRSRTAKSLPPKLGNLSGLFKARTILNEDYGRFYVHFSEPLSLRRFSEGHVNRSKHNLSPRFKFSLTEEEQEFVHGFAHTLILQQQKYLVAPVWSLISTLLLMNHGEMTLELLYQDLQWLYEQISGFGFYVDWPAHQPIQAIIHSCLSVHHNVASVTKDGRLVVNLDVDGTNHRKTTNIEEMTQQEIMNMATVYIVLGHYRNQITHVFVRMALVSLCLGSRISCFKDQLFTEYSYLVKIMSSEFIFHPKLAEQDFNGVLRKFQSNGIISITGNEITRQPNGEKLLTFLQQMFHPFLIGYWVMCQYLLSINQTNGGGQHLKEITLTRGSQSMVAEMIRTGDIAVFDSLSLNLLSNTMNSLVNLEAVKKIKRNKEILLLPLSGEILKISDRISDLVEVPLLRAVHSRLHSVIPSEMKAKL</sequence>
<organism evidence="8 9">
    <name type="scientific">Saccoglossus kowalevskii</name>
    <name type="common">Acorn worm</name>
    <dbReference type="NCBI Taxonomy" id="10224"/>
    <lineage>
        <taxon>Eukaryota</taxon>
        <taxon>Metazoa</taxon>
        <taxon>Hemichordata</taxon>
        <taxon>Enteropneusta</taxon>
        <taxon>Harrimaniidae</taxon>
        <taxon>Saccoglossus</taxon>
    </lineage>
</organism>
<accession>A0ABM0MZ39</accession>
<evidence type="ECO:0000256" key="6">
    <source>
        <dbReference type="PIRNR" id="PIRNR000437"/>
    </source>
</evidence>
<evidence type="ECO:0000313" key="9">
    <source>
        <dbReference type="RefSeq" id="XP_006825280.1"/>
    </source>
</evidence>
<evidence type="ECO:0000256" key="4">
    <source>
        <dbReference type="ARBA" id="ARBA00023136"/>
    </source>
</evidence>
<dbReference type="SMART" id="SM00563">
    <property type="entry name" value="PlsC"/>
    <property type="match status" value="1"/>
</dbReference>
<dbReference type="InterPro" id="IPR045520">
    <property type="entry name" value="GPAT/DHAPAT_C"/>
</dbReference>
<protein>
    <submittedName>
        <fullName evidence="9">Dihydroxyacetone phosphate acyltransferase-like</fullName>
    </submittedName>
</protein>
<keyword evidence="3 6" id="KW-0808">Transferase</keyword>
<evidence type="ECO:0000256" key="2">
    <source>
        <dbReference type="ARBA" id="ARBA00007937"/>
    </source>
</evidence>
<proteinExistence type="inferred from homology"/>
<gene>
    <name evidence="9" type="primary">LOC102808986</name>
</gene>
<name>A0ABM0MZ39_SACKO</name>
<evidence type="ECO:0000259" key="7">
    <source>
        <dbReference type="SMART" id="SM00563"/>
    </source>
</evidence>
<evidence type="ECO:0000256" key="1">
    <source>
        <dbReference type="ARBA" id="ARBA00004184"/>
    </source>
</evidence>
<dbReference type="Proteomes" id="UP000694865">
    <property type="component" value="Unplaced"/>
</dbReference>
<comment type="similarity">
    <text evidence="2 6">Belongs to the GPAT/DAPAT family.</text>
</comment>
<comment type="subcellular location">
    <subcellularLocation>
        <location evidence="1">Endomembrane system</location>
        <topology evidence="1">Peripheral membrane protein</topology>
    </subcellularLocation>
</comment>
<dbReference type="GeneID" id="102808986"/>
<keyword evidence="8" id="KW-1185">Reference proteome</keyword>
<dbReference type="CDD" id="cd07993">
    <property type="entry name" value="LPLAT_DHAPAT-like"/>
    <property type="match status" value="1"/>
</dbReference>
<dbReference type="Pfam" id="PF19277">
    <property type="entry name" value="GPAT_C"/>
    <property type="match status" value="1"/>
</dbReference>
<evidence type="ECO:0000313" key="8">
    <source>
        <dbReference type="Proteomes" id="UP000694865"/>
    </source>
</evidence>
<dbReference type="InterPro" id="IPR022284">
    <property type="entry name" value="GPAT/DHAPAT"/>
</dbReference>
<dbReference type="PANTHER" id="PTHR12563:SF17">
    <property type="entry name" value="DIHYDROXYACETONE PHOSPHATE ACYLTRANSFERASE"/>
    <property type="match status" value="1"/>
</dbReference>
<dbReference type="InterPro" id="IPR041728">
    <property type="entry name" value="GPAT/DHAPAT_LPLAT"/>
</dbReference>
<dbReference type="PANTHER" id="PTHR12563">
    <property type="entry name" value="GLYCEROL-3-PHOSPHATE ACYLTRANSFERASE"/>
    <property type="match status" value="1"/>
</dbReference>
<dbReference type="PIRSF" id="PIRSF000437">
    <property type="entry name" value="GPAT_DHAPAT"/>
    <property type="match status" value="1"/>
</dbReference>
<evidence type="ECO:0000256" key="3">
    <source>
        <dbReference type="ARBA" id="ARBA00022679"/>
    </source>
</evidence>
<feature type="domain" description="Phospholipid/glycerol acyltransferase" evidence="7">
    <location>
        <begin position="130"/>
        <end position="246"/>
    </location>
</feature>
<dbReference type="RefSeq" id="XP_006825280.1">
    <property type="nucleotide sequence ID" value="XM_006825217.1"/>
</dbReference>
<keyword evidence="5 6" id="KW-0012">Acyltransferase</keyword>
<dbReference type="SUPFAM" id="SSF69593">
    <property type="entry name" value="Glycerol-3-phosphate (1)-acyltransferase"/>
    <property type="match status" value="1"/>
</dbReference>
<reference evidence="9" key="1">
    <citation type="submission" date="2025-08" db="UniProtKB">
        <authorList>
            <consortium name="RefSeq"/>
        </authorList>
    </citation>
    <scope>IDENTIFICATION</scope>
    <source>
        <tissue evidence="9">Testes</tissue>
    </source>
</reference>